<reference evidence="12" key="1">
    <citation type="journal article" date="2021" name="PeerJ">
        <title>Extensive microbial diversity within the chicken gut microbiome revealed by metagenomics and culture.</title>
        <authorList>
            <person name="Gilroy R."/>
            <person name="Ravi A."/>
            <person name="Getino M."/>
            <person name="Pursley I."/>
            <person name="Horton D.L."/>
            <person name="Alikhan N.F."/>
            <person name="Baker D."/>
            <person name="Gharbi K."/>
            <person name="Hall N."/>
            <person name="Watson M."/>
            <person name="Adriaenssens E.M."/>
            <person name="Foster-Nyarko E."/>
            <person name="Jarju S."/>
            <person name="Secka A."/>
            <person name="Antonio M."/>
            <person name="Oren A."/>
            <person name="Chaudhuri R.R."/>
            <person name="La Ragione R."/>
            <person name="Hildebrand F."/>
            <person name="Pallen M.J."/>
        </authorList>
    </citation>
    <scope>NUCLEOTIDE SEQUENCE</scope>
    <source>
        <strain evidence="12">ChiGjej4B4-7305</strain>
    </source>
</reference>
<keyword evidence="4 9" id="KW-0812">Transmembrane</keyword>
<dbReference type="InterPro" id="IPR011527">
    <property type="entry name" value="ABC1_TM_dom"/>
</dbReference>
<keyword evidence="6 12" id="KW-0067">ATP-binding</keyword>
<feature type="transmembrane region" description="Helical" evidence="9">
    <location>
        <begin position="168"/>
        <end position="188"/>
    </location>
</feature>
<sequence>MASLPPSTAVVATLARLYPFLRPALPWLIAGMLSALGASLCALAIPQVLEWAVNGPLLGSAADGDRSGVWSAVLLVLGLGVLEAGLVAARRAFILIPGTRVEASMRMALFRHLQDLPIAFHDQWPGGQLLSRSMADLGQLRRWMSFGLIMLVVNTTTIGVGVGLMVHLGGILGLAYLCGALPVVYFSYRFSTRFRRISRLSQDQTGDLATTVEESVHGIRVLKAFGRGREAYQSFSVQADELRSTELSKARTLGGFTFAITTISEAVLGTCLLGGVWLVVDGQLSVGALLAFFATAAVVNGPVEQLGHLVSMTLYAKTAVDRYFEVLDTPNELSDPAERVRPEQVVGDLVFDDVHFEYPDEPTPDQVWRDPARPSEAPRTEVLAGVDLHVRPGETMALVGLTGSGKTTMISLVPRLFDVTSGTVYVDGLDVREMSRHDLREIVSIAFEDATLFSTTVRENVLLGAPEGHRGEADLDRALTVAQADFVRDLPEGLDTTIGEEGLSLSGGQRQRLALARAVAARPKILVLDDPLSALDVATEERVTGHLREELTETTTLVVAHRPSTVALADRVAVLAGGRIIAVGTHSELLATHPHYRYVISSLAEDKDAEAEVAPR</sequence>
<comment type="subcellular location">
    <subcellularLocation>
        <location evidence="1">Cell membrane</location>
        <topology evidence="1">Multi-pass membrane protein</topology>
    </subcellularLocation>
</comment>
<protein>
    <submittedName>
        <fullName evidence="12">ABC transporter ATP-binding protein/permease</fullName>
    </submittedName>
</protein>
<dbReference type="InterPro" id="IPR003593">
    <property type="entry name" value="AAA+_ATPase"/>
</dbReference>
<dbReference type="InterPro" id="IPR039421">
    <property type="entry name" value="Type_1_exporter"/>
</dbReference>
<dbReference type="GO" id="GO:0005524">
    <property type="term" value="F:ATP binding"/>
    <property type="evidence" value="ECO:0007669"/>
    <property type="project" value="UniProtKB-KW"/>
</dbReference>
<dbReference type="InterPro" id="IPR017871">
    <property type="entry name" value="ABC_transporter-like_CS"/>
</dbReference>
<dbReference type="PANTHER" id="PTHR43394">
    <property type="entry name" value="ATP-DEPENDENT PERMEASE MDL1, MITOCHONDRIAL"/>
    <property type="match status" value="1"/>
</dbReference>
<organism evidence="12 13">
    <name type="scientific">Candidatus Ruania gallistercoris</name>
    <dbReference type="NCBI Taxonomy" id="2838746"/>
    <lineage>
        <taxon>Bacteria</taxon>
        <taxon>Bacillati</taxon>
        <taxon>Actinomycetota</taxon>
        <taxon>Actinomycetes</taxon>
        <taxon>Micrococcales</taxon>
        <taxon>Ruaniaceae</taxon>
        <taxon>Ruania</taxon>
    </lineage>
</organism>
<dbReference type="CDD" id="cd18543">
    <property type="entry name" value="ABC_6TM_Rv0194_D1_like"/>
    <property type="match status" value="1"/>
</dbReference>
<dbReference type="InterPro" id="IPR027417">
    <property type="entry name" value="P-loop_NTPase"/>
</dbReference>
<reference evidence="12" key="2">
    <citation type="submission" date="2021-04" db="EMBL/GenBank/DDBJ databases">
        <authorList>
            <person name="Gilroy R."/>
        </authorList>
    </citation>
    <scope>NUCLEOTIDE SEQUENCE</scope>
    <source>
        <strain evidence="12">ChiGjej4B4-7305</strain>
    </source>
</reference>
<feature type="transmembrane region" description="Helical" evidence="9">
    <location>
        <begin position="253"/>
        <end position="278"/>
    </location>
</feature>
<evidence type="ECO:0000256" key="2">
    <source>
        <dbReference type="ARBA" id="ARBA00022448"/>
    </source>
</evidence>
<gene>
    <name evidence="12" type="ORF">H9815_04155</name>
</gene>
<dbReference type="SMART" id="SM00382">
    <property type="entry name" value="AAA"/>
    <property type="match status" value="1"/>
</dbReference>
<dbReference type="EMBL" id="DXBY01000067">
    <property type="protein sequence ID" value="HIZ34948.1"/>
    <property type="molecule type" value="Genomic_DNA"/>
</dbReference>
<dbReference type="Pfam" id="PF00005">
    <property type="entry name" value="ABC_tran"/>
    <property type="match status" value="1"/>
</dbReference>
<keyword evidence="2" id="KW-0813">Transport</keyword>
<comment type="caution">
    <text evidence="12">The sequence shown here is derived from an EMBL/GenBank/DDBJ whole genome shotgun (WGS) entry which is preliminary data.</text>
</comment>
<feature type="domain" description="ABC transporter" evidence="10">
    <location>
        <begin position="349"/>
        <end position="602"/>
    </location>
</feature>
<evidence type="ECO:0000256" key="6">
    <source>
        <dbReference type="ARBA" id="ARBA00022840"/>
    </source>
</evidence>
<feature type="transmembrane region" description="Helical" evidence="9">
    <location>
        <begin position="24"/>
        <end position="49"/>
    </location>
</feature>
<feature type="transmembrane region" description="Helical" evidence="9">
    <location>
        <begin position="69"/>
        <end position="89"/>
    </location>
</feature>
<dbReference type="GO" id="GO:0015421">
    <property type="term" value="F:ABC-type oligopeptide transporter activity"/>
    <property type="evidence" value="ECO:0007669"/>
    <property type="project" value="TreeGrafter"/>
</dbReference>
<dbReference type="PROSITE" id="PS50893">
    <property type="entry name" value="ABC_TRANSPORTER_2"/>
    <property type="match status" value="1"/>
</dbReference>
<feature type="transmembrane region" description="Helical" evidence="9">
    <location>
        <begin position="143"/>
        <end position="162"/>
    </location>
</feature>
<dbReference type="Pfam" id="PF00664">
    <property type="entry name" value="ABC_membrane"/>
    <property type="match status" value="1"/>
</dbReference>
<dbReference type="FunFam" id="3.40.50.300:FF:000854">
    <property type="entry name" value="Multidrug ABC transporter ATP-binding protein"/>
    <property type="match status" value="1"/>
</dbReference>
<name>A0A9D2EBX8_9MICO</name>
<keyword evidence="7 9" id="KW-1133">Transmembrane helix</keyword>
<evidence type="ECO:0000259" key="11">
    <source>
        <dbReference type="PROSITE" id="PS50929"/>
    </source>
</evidence>
<keyword evidence="5" id="KW-0547">Nucleotide-binding</keyword>
<evidence type="ECO:0000313" key="13">
    <source>
        <dbReference type="Proteomes" id="UP000824037"/>
    </source>
</evidence>
<evidence type="ECO:0000256" key="7">
    <source>
        <dbReference type="ARBA" id="ARBA00022989"/>
    </source>
</evidence>
<evidence type="ECO:0000256" key="1">
    <source>
        <dbReference type="ARBA" id="ARBA00004651"/>
    </source>
</evidence>
<dbReference type="Proteomes" id="UP000824037">
    <property type="component" value="Unassembled WGS sequence"/>
</dbReference>
<dbReference type="SUPFAM" id="SSF90123">
    <property type="entry name" value="ABC transporter transmembrane region"/>
    <property type="match status" value="1"/>
</dbReference>
<evidence type="ECO:0000256" key="4">
    <source>
        <dbReference type="ARBA" id="ARBA00022692"/>
    </source>
</evidence>
<proteinExistence type="predicted"/>
<dbReference type="PROSITE" id="PS00211">
    <property type="entry name" value="ABC_TRANSPORTER_1"/>
    <property type="match status" value="1"/>
</dbReference>
<dbReference type="InterPro" id="IPR036640">
    <property type="entry name" value="ABC1_TM_sf"/>
</dbReference>
<dbReference type="GO" id="GO:0005886">
    <property type="term" value="C:plasma membrane"/>
    <property type="evidence" value="ECO:0007669"/>
    <property type="project" value="UniProtKB-SubCell"/>
</dbReference>
<dbReference type="GO" id="GO:0016887">
    <property type="term" value="F:ATP hydrolysis activity"/>
    <property type="evidence" value="ECO:0007669"/>
    <property type="project" value="InterPro"/>
</dbReference>
<keyword evidence="3" id="KW-1003">Cell membrane</keyword>
<feature type="domain" description="ABC transmembrane type-1" evidence="11">
    <location>
        <begin position="29"/>
        <end position="312"/>
    </location>
</feature>
<dbReference type="PANTHER" id="PTHR43394:SF1">
    <property type="entry name" value="ATP-BINDING CASSETTE SUB-FAMILY B MEMBER 10, MITOCHONDRIAL"/>
    <property type="match status" value="1"/>
</dbReference>
<evidence type="ECO:0000256" key="5">
    <source>
        <dbReference type="ARBA" id="ARBA00022741"/>
    </source>
</evidence>
<evidence type="ECO:0000259" key="10">
    <source>
        <dbReference type="PROSITE" id="PS50893"/>
    </source>
</evidence>
<dbReference type="PROSITE" id="PS50929">
    <property type="entry name" value="ABC_TM1F"/>
    <property type="match status" value="1"/>
</dbReference>
<evidence type="ECO:0000256" key="3">
    <source>
        <dbReference type="ARBA" id="ARBA00022475"/>
    </source>
</evidence>
<evidence type="ECO:0000256" key="8">
    <source>
        <dbReference type="ARBA" id="ARBA00023136"/>
    </source>
</evidence>
<dbReference type="InterPro" id="IPR003439">
    <property type="entry name" value="ABC_transporter-like_ATP-bd"/>
</dbReference>
<dbReference type="Gene3D" id="3.40.50.300">
    <property type="entry name" value="P-loop containing nucleotide triphosphate hydrolases"/>
    <property type="match status" value="1"/>
</dbReference>
<evidence type="ECO:0000256" key="9">
    <source>
        <dbReference type="SAM" id="Phobius"/>
    </source>
</evidence>
<accession>A0A9D2EBX8</accession>
<dbReference type="Gene3D" id="1.20.1560.10">
    <property type="entry name" value="ABC transporter type 1, transmembrane domain"/>
    <property type="match status" value="1"/>
</dbReference>
<evidence type="ECO:0000313" key="12">
    <source>
        <dbReference type="EMBL" id="HIZ34948.1"/>
    </source>
</evidence>
<dbReference type="SUPFAM" id="SSF52540">
    <property type="entry name" value="P-loop containing nucleoside triphosphate hydrolases"/>
    <property type="match status" value="1"/>
</dbReference>
<keyword evidence="8 9" id="KW-0472">Membrane</keyword>
<dbReference type="AlphaFoldDB" id="A0A9D2EBX8"/>